<feature type="compositionally biased region" description="Low complexity" evidence="1">
    <location>
        <begin position="53"/>
        <end position="65"/>
    </location>
</feature>
<sequence length="97" mass="11029">MANKQKKNLETSFTSKLTSKKDESSTQFDAKHPEQSKTHESSYQKSRPEVPGKKISIKPIIKTTSFQSHSVRPDSKQAQRSKKSVADFALDANEWMM</sequence>
<protein>
    <submittedName>
        <fullName evidence="2">Uncharacterized protein</fullName>
    </submittedName>
</protein>
<organism evidence="2">
    <name type="scientific">Cucumis melo</name>
    <name type="common">Muskmelon</name>
    <dbReference type="NCBI Taxonomy" id="3656"/>
    <lineage>
        <taxon>Eukaryota</taxon>
        <taxon>Viridiplantae</taxon>
        <taxon>Streptophyta</taxon>
        <taxon>Embryophyta</taxon>
        <taxon>Tracheophyta</taxon>
        <taxon>Spermatophyta</taxon>
        <taxon>Magnoliopsida</taxon>
        <taxon>eudicotyledons</taxon>
        <taxon>Gunneridae</taxon>
        <taxon>Pentapetalae</taxon>
        <taxon>rosids</taxon>
        <taxon>fabids</taxon>
        <taxon>Cucurbitales</taxon>
        <taxon>Cucurbitaceae</taxon>
        <taxon>Benincaseae</taxon>
        <taxon>Cucumis</taxon>
    </lineage>
</organism>
<name>A0A9I9CFR7_CUCME</name>
<dbReference type="Gramene" id="MELO3C002914.2.1">
    <property type="protein sequence ID" value="MELO3C002914.2.1"/>
    <property type="gene ID" value="MELO3C002914.2"/>
</dbReference>
<dbReference type="AlphaFoldDB" id="A0A9I9CFR7"/>
<feature type="compositionally biased region" description="Basic and acidic residues" evidence="1">
    <location>
        <begin position="19"/>
        <end position="52"/>
    </location>
</feature>
<accession>A0A9I9CFR7</accession>
<proteinExistence type="predicted"/>
<reference evidence="2" key="1">
    <citation type="submission" date="2023-03" db="UniProtKB">
        <authorList>
            <consortium name="EnsemblPlants"/>
        </authorList>
    </citation>
    <scope>IDENTIFICATION</scope>
</reference>
<feature type="region of interest" description="Disordered" evidence="1">
    <location>
        <begin position="1"/>
        <end position="84"/>
    </location>
</feature>
<evidence type="ECO:0000256" key="1">
    <source>
        <dbReference type="SAM" id="MobiDB-lite"/>
    </source>
</evidence>
<dbReference type="EnsemblPlants" id="MELO3C002914.2.1">
    <property type="protein sequence ID" value="MELO3C002914.2.1"/>
    <property type="gene ID" value="MELO3C002914.2"/>
</dbReference>
<evidence type="ECO:0000313" key="2">
    <source>
        <dbReference type="EnsemblPlants" id="MELO3C002914.2.1"/>
    </source>
</evidence>